<dbReference type="InterPro" id="IPR002591">
    <property type="entry name" value="Phosphodiest/P_Trfase"/>
</dbReference>
<dbReference type="PANTHER" id="PTHR43751">
    <property type="entry name" value="SULFATASE"/>
    <property type="match status" value="1"/>
</dbReference>
<dbReference type="PANTHER" id="PTHR43751:SF3">
    <property type="entry name" value="SULFATASE N-TERMINAL DOMAIN-CONTAINING PROTEIN"/>
    <property type="match status" value="1"/>
</dbReference>
<dbReference type="EMBL" id="MGDD01000080">
    <property type="protein sequence ID" value="OGL47366.1"/>
    <property type="molecule type" value="Genomic_DNA"/>
</dbReference>
<name>A0A1F7S0M4_9BACT</name>
<sequence length="399" mass="44845">MSGKEWVGDLVRDDSGTVDIIAGGEKHPEYISEPLIYNLGDPQNTENSLTENDNSDGRATRTQRLSSELAKSMGKTPKTYPEDRWIAEAAIRMINTEDPDLCYVLLAGIDNVQHAYGAADRPEEWTDPGTPGVLRDDKNIYNDLADREAVLNVVHEADMCSGEIFDLLRSRNNFNDSIIVFLADHGQVTIMDKPMLSIGDILLKNNINDNDIDYIVTVGIIGYIFIKNPDITKKIESILENHWEYHPVLKKQVHPFVVINREEMDSGIDNIQGVFCADGIHGNKRGEYYSEWNIDYPVNDNSKVKWPDLIVFVCDRFQVVCNSSEHLGGKTPFEVLTGAHDTPLTTHVPLIIHAPFIKAGVINEKVTLADIVPTFYKFMNIKSPEQIDGKCMDWILVSP</sequence>
<dbReference type="SUPFAM" id="SSF53649">
    <property type="entry name" value="Alkaline phosphatase-like"/>
    <property type="match status" value="1"/>
</dbReference>
<gene>
    <name evidence="2" type="ORF">A2161_10375</name>
</gene>
<dbReference type="InterPro" id="IPR017850">
    <property type="entry name" value="Alkaline_phosphatase_core_sf"/>
</dbReference>
<dbReference type="InterPro" id="IPR052701">
    <property type="entry name" value="GAG_Ulvan_Degrading_Sulfatases"/>
</dbReference>
<evidence type="ECO:0008006" key="4">
    <source>
        <dbReference type="Google" id="ProtNLM"/>
    </source>
</evidence>
<reference evidence="2 3" key="1">
    <citation type="journal article" date="2016" name="Nat. Commun.">
        <title>Thousands of microbial genomes shed light on interconnected biogeochemical processes in an aquifer system.</title>
        <authorList>
            <person name="Anantharaman K."/>
            <person name="Brown C.T."/>
            <person name="Hug L.A."/>
            <person name="Sharon I."/>
            <person name="Castelle C.J."/>
            <person name="Probst A.J."/>
            <person name="Thomas B.C."/>
            <person name="Singh A."/>
            <person name="Wilkins M.J."/>
            <person name="Karaoz U."/>
            <person name="Brodie E.L."/>
            <person name="Williams K.H."/>
            <person name="Hubbard S.S."/>
            <person name="Banfield J.F."/>
        </authorList>
    </citation>
    <scope>NUCLEOTIDE SEQUENCE [LARGE SCALE GENOMIC DNA]</scope>
</reference>
<evidence type="ECO:0000313" key="3">
    <source>
        <dbReference type="Proteomes" id="UP000179266"/>
    </source>
</evidence>
<accession>A0A1F7S0M4</accession>
<dbReference type="Gene3D" id="3.40.720.10">
    <property type="entry name" value="Alkaline Phosphatase, subunit A"/>
    <property type="match status" value="2"/>
</dbReference>
<evidence type="ECO:0000313" key="2">
    <source>
        <dbReference type="EMBL" id="OGL47366.1"/>
    </source>
</evidence>
<evidence type="ECO:0000256" key="1">
    <source>
        <dbReference type="SAM" id="MobiDB-lite"/>
    </source>
</evidence>
<feature type="region of interest" description="Disordered" evidence="1">
    <location>
        <begin position="39"/>
        <end position="60"/>
    </location>
</feature>
<dbReference type="AlphaFoldDB" id="A0A1F7S0M4"/>
<proteinExistence type="predicted"/>
<dbReference type="Pfam" id="PF01663">
    <property type="entry name" value="Phosphodiest"/>
    <property type="match status" value="1"/>
</dbReference>
<protein>
    <recommendedName>
        <fullName evidence="4">Sulfatase N-terminal domain-containing protein</fullName>
    </recommendedName>
</protein>
<comment type="caution">
    <text evidence="2">The sequence shown here is derived from an EMBL/GenBank/DDBJ whole genome shotgun (WGS) entry which is preliminary data.</text>
</comment>
<dbReference type="Proteomes" id="UP000179266">
    <property type="component" value="Unassembled WGS sequence"/>
</dbReference>
<organism evidence="2 3">
    <name type="scientific">Candidatus Schekmanbacteria bacterium RBG_13_48_7</name>
    <dbReference type="NCBI Taxonomy" id="1817878"/>
    <lineage>
        <taxon>Bacteria</taxon>
        <taxon>Candidatus Schekmaniibacteriota</taxon>
    </lineage>
</organism>
<feature type="compositionally biased region" description="Polar residues" evidence="1">
    <location>
        <begin position="41"/>
        <end position="52"/>
    </location>
</feature>